<comment type="caution">
    <text evidence="11">The sequence shown here is derived from an EMBL/GenBank/DDBJ whole genome shotgun (WGS) entry which is preliminary data.</text>
</comment>
<name>A0A9P5Q6L4_9AGAR</name>
<gene>
    <name evidence="11" type="ORF">BDP27DRAFT_953678</name>
</gene>
<evidence type="ECO:0000256" key="3">
    <source>
        <dbReference type="ARBA" id="ARBA00022737"/>
    </source>
</evidence>
<keyword evidence="12" id="KW-1185">Reference proteome</keyword>
<protein>
    <recommendedName>
        <fullName evidence="13">DUF21-domain-containing protein</fullName>
    </recommendedName>
</protein>
<accession>A0A9P5Q6L4</accession>
<keyword evidence="5 7" id="KW-0472">Membrane</keyword>
<dbReference type="PROSITE" id="PS51371">
    <property type="entry name" value="CBS"/>
    <property type="match status" value="1"/>
</dbReference>
<feature type="domain" description="CBS" evidence="9">
    <location>
        <begin position="173"/>
        <end position="235"/>
    </location>
</feature>
<evidence type="ECO:0000256" key="7">
    <source>
        <dbReference type="PROSITE-ProRule" id="PRU01193"/>
    </source>
</evidence>
<evidence type="ECO:0008006" key="13">
    <source>
        <dbReference type="Google" id="ProtNLM"/>
    </source>
</evidence>
<dbReference type="InterPro" id="IPR045095">
    <property type="entry name" value="ACDP"/>
</dbReference>
<evidence type="ECO:0000256" key="2">
    <source>
        <dbReference type="ARBA" id="ARBA00022692"/>
    </source>
</evidence>
<dbReference type="GO" id="GO:0005737">
    <property type="term" value="C:cytoplasm"/>
    <property type="evidence" value="ECO:0007669"/>
    <property type="project" value="TreeGrafter"/>
</dbReference>
<dbReference type="InterPro" id="IPR000644">
    <property type="entry name" value="CBS_dom"/>
</dbReference>
<evidence type="ECO:0000259" key="10">
    <source>
        <dbReference type="PROSITE" id="PS51846"/>
    </source>
</evidence>
<comment type="subcellular location">
    <subcellularLocation>
        <location evidence="1">Membrane</location>
        <topology evidence="1">Multi-pass membrane protein</topology>
    </subcellularLocation>
</comment>
<dbReference type="PANTHER" id="PTHR12064:SF97">
    <property type="entry name" value="METAL TRANSPORTER CNNM-5"/>
    <property type="match status" value="1"/>
</dbReference>
<evidence type="ECO:0000256" key="5">
    <source>
        <dbReference type="ARBA" id="ARBA00023136"/>
    </source>
</evidence>
<dbReference type="FunFam" id="3.10.580.10:FF:000006">
    <property type="entry name" value="DUF21 and CBS domain protein"/>
    <property type="match status" value="1"/>
</dbReference>
<dbReference type="GO" id="GO:0010960">
    <property type="term" value="P:magnesium ion homeostasis"/>
    <property type="evidence" value="ECO:0007669"/>
    <property type="project" value="InterPro"/>
</dbReference>
<keyword evidence="2 7" id="KW-0812">Transmembrane</keyword>
<dbReference type="PROSITE" id="PS51846">
    <property type="entry name" value="CNNM"/>
    <property type="match status" value="1"/>
</dbReference>
<evidence type="ECO:0000256" key="6">
    <source>
        <dbReference type="PROSITE-ProRule" id="PRU00703"/>
    </source>
</evidence>
<dbReference type="GO" id="GO:0016020">
    <property type="term" value="C:membrane"/>
    <property type="evidence" value="ECO:0007669"/>
    <property type="project" value="UniProtKB-SubCell"/>
</dbReference>
<dbReference type="CDD" id="cd04590">
    <property type="entry name" value="CBS_pair_CorC_HlyC_assoc"/>
    <property type="match status" value="1"/>
</dbReference>
<dbReference type="Pfam" id="PF01595">
    <property type="entry name" value="CNNM"/>
    <property type="match status" value="1"/>
</dbReference>
<dbReference type="InterPro" id="IPR046342">
    <property type="entry name" value="CBS_dom_sf"/>
</dbReference>
<feature type="transmembrane region" description="Helical" evidence="8">
    <location>
        <begin position="36"/>
        <end position="57"/>
    </location>
</feature>
<dbReference type="OrthoDB" id="5353557at2759"/>
<evidence type="ECO:0000313" key="12">
    <source>
        <dbReference type="Proteomes" id="UP000772434"/>
    </source>
</evidence>
<dbReference type="InterPro" id="IPR044751">
    <property type="entry name" value="Ion_transp-like_CBS"/>
</dbReference>
<dbReference type="PANTHER" id="PTHR12064">
    <property type="entry name" value="METAL TRANSPORTER CNNM"/>
    <property type="match status" value="1"/>
</dbReference>
<feature type="transmembrane region" description="Helical" evidence="8">
    <location>
        <begin position="63"/>
        <end position="85"/>
    </location>
</feature>
<dbReference type="Gene3D" id="3.10.580.10">
    <property type="entry name" value="CBS-domain"/>
    <property type="match status" value="1"/>
</dbReference>
<keyword evidence="4 7" id="KW-1133">Transmembrane helix</keyword>
<feature type="transmembrane region" description="Helical" evidence="8">
    <location>
        <begin position="97"/>
        <end position="116"/>
    </location>
</feature>
<dbReference type="EMBL" id="JADNRY010000008">
    <property type="protein sequence ID" value="KAF9075744.1"/>
    <property type="molecule type" value="Genomic_DNA"/>
</dbReference>
<sequence length="387" mass="43190">MGLDEMRLQVLAVASDCPKEKQNARKVLQLMCKGRYWVLVVLLLSNVVINESLPILLDDAIGGGLAAILISTASIVIFGIIPQAICVRYGLIIGAKASPLVLVLMWLTAPISYPIAKLLNRVLGANDTHTYKKSQLKSFLQFHRTGVEPLAEAEINILSSVLELGAKRIETIMTPIKDVVQLDADAILDQEMLTYILSSGYSRIPVYDHSDPSGFIGLLLVKRLLQYDHSLNLPVRSLRLSILPEALPYTSCFQAFNYFRTGRAHLLLITRTPGLGGAIGIVTLEDIIEEMIAQEIVDETDIYEDNTHKRFVNRVATARIMQGIIERKPKHEEDSPVSYGSTLIDSRNSISEELCEPLPPSFDRYRPENVRRIEIDFTSTRYGTMVL</sequence>
<evidence type="ECO:0000256" key="1">
    <source>
        <dbReference type="ARBA" id="ARBA00004141"/>
    </source>
</evidence>
<proteinExistence type="predicted"/>
<keyword evidence="3" id="KW-0677">Repeat</keyword>
<dbReference type="InterPro" id="IPR002550">
    <property type="entry name" value="CNNM"/>
</dbReference>
<reference evidence="11" key="1">
    <citation type="submission" date="2020-11" db="EMBL/GenBank/DDBJ databases">
        <authorList>
            <consortium name="DOE Joint Genome Institute"/>
            <person name="Ahrendt S."/>
            <person name="Riley R."/>
            <person name="Andreopoulos W."/>
            <person name="Labutti K."/>
            <person name="Pangilinan J."/>
            <person name="Ruiz-Duenas F.J."/>
            <person name="Barrasa J.M."/>
            <person name="Sanchez-Garcia M."/>
            <person name="Camarero S."/>
            <person name="Miyauchi S."/>
            <person name="Serrano A."/>
            <person name="Linde D."/>
            <person name="Babiker R."/>
            <person name="Drula E."/>
            <person name="Ayuso-Fernandez I."/>
            <person name="Pacheco R."/>
            <person name="Padilla G."/>
            <person name="Ferreira P."/>
            <person name="Barriuso J."/>
            <person name="Kellner H."/>
            <person name="Castanera R."/>
            <person name="Alfaro M."/>
            <person name="Ramirez L."/>
            <person name="Pisabarro A.G."/>
            <person name="Kuo A."/>
            <person name="Tritt A."/>
            <person name="Lipzen A."/>
            <person name="He G."/>
            <person name="Yan M."/>
            <person name="Ng V."/>
            <person name="Cullen D."/>
            <person name="Martin F."/>
            <person name="Rosso M.-N."/>
            <person name="Henrissat B."/>
            <person name="Hibbett D."/>
            <person name="Martinez A.T."/>
            <person name="Grigoriev I.V."/>
        </authorList>
    </citation>
    <scope>NUCLEOTIDE SEQUENCE</scope>
    <source>
        <strain evidence="11">AH 40177</strain>
    </source>
</reference>
<dbReference type="Proteomes" id="UP000772434">
    <property type="component" value="Unassembled WGS sequence"/>
</dbReference>
<dbReference type="SUPFAM" id="SSF54631">
    <property type="entry name" value="CBS-domain pair"/>
    <property type="match status" value="1"/>
</dbReference>
<evidence type="ECO:0000259" key="9">
    <source>
        <dbReference type="PROSITE" id="PS51371"/>
    </source>
</evidence>
<dbReference type="AlphaFoldDB" id="A0A9P5Q6L4"/>
<keyword evidence="6" id="KW-0129">CBS domain</keyword>
<feature type="domain" description="CNNM transmembrane" evidence="10">
    <location>
        <begin position="1"/>
        <end position="154"/>
    </location>
</feature>
<organism evidence="11 12">
    <name type="scientific">Rhodocollybia butyracea</name>
    <dbReference type="NCBI Taxonomy" id="206335"/>
    <lineage>
        <taxon>Eukaryota</taxon>
        <taxon>Fungi</taxon>
        <taxon>Dikarya</taxon>
        <taxon>Basidiomycota</taxon>
        <taxon>Agaricomycotina</taxon>
        <taxon>Agaricomycetes</taxon>
        <taxon>Agaricomycetidae</taxon>
        <taxon>Agaricales</taxon>
        <taxon>Marasmiineae</taxon>
        <taxon>Omphalotaceae</taxon>
        <taxon>Rhodocollybia</taxon>
    </lineage>
</organism>
<dbReference type="GO" id="GO:0030026">
    <property type="term" value="P:intracellular manganese ion homeostasis"/>
    <property type="evidence" value="ECO:0007669"/>
    <property type="project" value="TreeGrafter"/>
</dbReference>
<evidence type="ECO:0000256" key="8">
    <source>
        <dbReference type="SAM" id="Phobius"/>
    </source>
</evidence>
<evidence type="ECO:0000256" key="4">
    <source>
        <dbReference type="ARBA" id="ARBA00022989"/>
    </source>
</evidence>
<evidence type="ECO:0000313" key="11">
    <source>
        <dbReference type="EMBL" id="KAF9075744.1"/>
    </source>
</evidence>